<proteinExistence type="predicted"/>
<protein>
    <submittedName>
        <fullName evidence="1">Uncharacterized protein</fullName>
    </submittedName>
</protein>
<dbReference type="EMBL" id="SIRE01000045">
    <property type="protein sequence ID" value="TBL68499.1"/>
    <property type="molecule type" value="Genomic_DNA"/>
</dbReference>
<name>A0A4Q9DF15_9BACL</name>
<accession>A0A4Q9DF15</accession>
<dbReference type="AlphaFoldDB" id="A0A4Q9DF15"/>
<keyword evidence="2" id="KW-1185">Reference proteome</keyword>
<dbReference type="Proteomes" id="UP000293142">
    <property type="component" value="Unassembled WGS sequence"/>
</dbReference>
<reference evidence="1 2" key="1">
    <citation type="submission" date="2019-02" db="EMBL/GenBank/DDBJ databases">
        <title>Paenibacillus sp. nov., isolated from surface-sterilized tissue of Thalictrum simplex L.</title>
        <authorList>
            <person name="Tuo L."/>
        </authorList>
    </citation>
    <scope>NUCLEOTIDE SEQUENCE [LARGE SCALE GENOMIC DNA]</scope>
    <source>
        <strain evidence="1 2">N2SHLJ1</strain>
    </source>
</reference>
<comment type="caution">
    <text evidence="1">The sequence shown here is derived from an EMBL/GenBank/DDBJ whole genome shotgun (WGS) entry which is preliminary data.</text>
</comment>
<gene>
    <name evidence="1" type="ORF">EYB31_38025</name>
</gene>
<evidence type="ECO:0000313" key="2">
    <source>
        <dbReference type="Proteomes" id="UP000293142"/>
    </source>
</evidence>
<dbReference type="RefSeq" id="WP_131018852.1">
    <property type="nucleotide sequence ID" value="NZ_SIRE01000045.1"/>
</dbReference>
<organism evidence="1 2">
    <name type="scientific">Paenibacillus thalictri</name>
    <dbReference type="NCBI Taxonomy" id="2527873"/>
    <lineage>
        <taxon>Bacteria</taxon>
        <taxon>Bacillati</taxon>
        <taxon>Bacillota</taxon>
        <taxon>Bacilli</taxon>
        <taxon>Bacillales</taxon>
        <taxon>Paenibacillaceae</taxon>
        <taxon>Paenibacillus</taxon>
    </lineage>
</organism>
<evidence type="ECO:0000313" key="1">
    <source>
        <dbReference type="EMBL" id="TBL68499.1"/>
    </source>
</evidence>
<sequence length="140" mass="16105">MSSFRMQTESSATEYIIVSAPNRAGKEFLSLLREKGENFLAITNNKYGKKRLEAMGVDQILMVNTEDDRTWGAPDIRVGEVYLFELSFNLCCRYIQICKKWNPRSIHVITKRGNTRVAYRGLGANQLTYINNNEVEFLLT</sequence>
<dbReference type="OrthoDB" id="2614999at2"/>